<protein>
    <submittedName>
        <fullName evidence="1">Uncharacterized protein</fullName>
    </submittedName>
</protein>
<dbReference type="GeneID" id="25317875"/>
<organism evidence="1 2">
    <name type="scientific">Rasamsonia emersonii (strain ATCC 16479 / CBS 393.64 / IMI 116815)</name>
    <dbReference type="NCBI Taxonomy" id="1408163"/>
    <lineage>
        <taxon>Eukaryota</taxon>
        <taxon>Fungi</taxon>
        <taxon>Dikarya</taxon>
        <taxon>Ascomycota</taxon>
        <taxon>Pezizomycotina</taxon>
        <taxon>Eurotiomycetes</taxon>
        <taxon>Eurotiomycetidae</taxon>
        <taxon>Eurotiales</taxon>
        <taxon>Trichocomaceae</taxon>
        <taxon>Rasamsonia</taxon>
    </lineage>
</organism>
<evidence type="ECO:0000313" key="2">
    <source>
        <dbReference type="Proteomes" id="UP000053958"/>
    </source>
</evidence>
<dbReference type="RefSeq" id="XP_013327053.1">
    <property type="nucleotide sequence ID" value="XM_013471599.1"/>
</dbReference>
<dbReference type="AlphaFoldDB" id="A0A0F4YRF9"/>
<keyword evidence="2" id="KW-1185">Reference proteome</keyword>
<gene>
    <name evidence="1" type="ORF">T310_5531</name>
</gene>
<comment type="caution">
    <text evidence="1">The sequence shown here is derived from an EMBL/GenBank/DDBJ whole genome shotgun (WGS) entry which is preliminary data.</text>
</comment>
<proteinExistence type="predicted"/>
<dbReference type="Proteomes" id="UP000053958">
    <property type="component" value="Unassembled WGS sequence"/>
</dbReference>
<feature type="non-terminal residue" evidence="1">
    <location>
        <position position="1"/>
    </location>
</feature>
<dbReference type="EMBL" id="LASV01000258">
    <property type="protein sequence ID" value="KKA20441.1"/>
    <property type="molecule type" value="Genomic_DNA"/>
</dbReference>
<sequence length="152" mass="15153">PLHTAFASASASDQCSALHQNTASTAGAIIAAPIPAITAPALSEDAAPVKRGGEEVDGVGVLMKDTDALEAGVDDGFTDGVDGVYTGVEDTVVGDGVVIEVEVEVEVQVEIEVEVEVEVKVVVKVDVELESDPGIAVATGSVPSGQVSGGIA</sequence>
<evidence type="ECO:0000313" key="1">
    <source>
        <dbReference type="EMBL" id="KKA20441.1"/>
    </source>
</evidence>
<accession>A0A0F4YRF9</accession>
<reference evidence="1 2" key="1">
    <citation type="submission" date="2015-04" db="EMBL/GenBank/DDBJ databases">
        <authorList>
            <person name="Heijne W.H."/>
            <person name="Fedorova N.D."/>
            <person name="Nierman W.C."/>
            <person name="Vollebregt A.W."/>
            <person name="Zhao Z."/>
            <person name="Wu L."/>
            <person name="Kumar M."/>
            <person name="Stam H."/>
            <person name="van den Berg M.A."/>
            <person name="Pel H.J."/>
        </authorList>
    </citation>
    <scope>NUCLEOTIDE SEQUENCE [LARGE SCALE GENOMIC DNA]</scope>
    <source>
        <strain evidence="1 2">CBS 393.64</strain>
    </source>
</reference>
<name>A0A0F4YRF9_RASE3</name>